<protein>
    <submittedName>
        <fullName evidence="4">Uncharacterized protein</fullName>
    </submittedName>
</protein>
<dbReference type="Pfam" id="PF23865">
    <property type="entry name" value="DUF7223"/>
    <property type="match status" value="1"/>
</dbReference>
<dbReference type="EMBL" id="KB445555">
    <property type="protein sequence ID" value="EMC96417.1"/>
    <property type="molecule type" value="Genomic_DNA"/>
</dbReference>
<dbReference type="OrthoDB" id="160645at2759"/>
<dbReference type="Pfam" id="PF22974">
    <property type="entry name" value="DUF7029"/>
    <property type="match status" value="1"/>
</dbReference>
<dbReference type="HOGENOM" id="CLU_310783_0_0_1"/>
<dbReference type="GeneID" id="19108819"/>
<reference evidence="4 5" key="1">
    <citation type="journal article" date="2012" name="PLoS Pathog.">
        <title>Diverse lifestyles and strategies of plant pathogenesis encoded in the genomes of eighteen Dothideomycetes fungi.</title>
        <authorList>
            <person name="Ohm R.A."/>
            <person name="Feau N."/>
            <person name="Henrissat B."/>
            <person name="Schoch C.L."/>
            <person name="Horwitz B.A."/>
            <person name="Barry K.W."/>
            <person name="Condon B.J."/>
            <person name="Copeland A.C."/>
            <person name="Dhillon B."/>
            <person name="Glaser F."/>
            <person name="Hesse C.N."/>
            <person name="Kosti I."/>
            <person name="LaButti K."/>
            <person name="Lindquist E.A."/>
            <person name="Lucas S."/>
            <person name="Salamov A.A."/>
            <person name="Bradshaw R.E."/>
            <person name="Ciuffetti L."/>
            <person name="Hamelin R.C."/>
            <person name="Kema G.H.J."/>
            <person name="Lawrence C."/>
            <person name="Scott J.A."/>
            <person name="Spatafora J.W."/>
            <person name="Turgeon B.G."/>
            <person name="de Wit P.J.G.M."/>
            <person name="Zhong S."/>
            <person name="Goodwin S.B."/>
            <person name="Grigoriev I.V."/>
        </authorList>
    </citation>
    <scope>NUCLEOTIDE SEQUENCE [LARGE SCALE GENOMIC DNA]</scope>
    <source>
        <strain evidence="4 5">UAMH 10762</strain>
    </source>
</reference>
<evidence type="ECO:0000313" key="5">
    <source>
        <dbReference type="Proteomes" id="UP000011761"/>
    </source>
</evidence>
<feature type="compositionally biased region" description="Low complexity" evidence="1">
    <location>
        <begin position="176"/>
        <end position="193"/>
    </location>
</feature>
<feature type="region of interest" description="Disordered" evidence="1">
    <location>
        <begin position="643"/>
        <end position="676"/>
    </location>
</feature>
<dbReference type="AlphaFoldDB" id="M2LPT5"/>
<evidence type="ECO:0000256" key="1">
    <source>
        <dbReference type="SAM" id="MobiDB-lite"/>
    </source>
</evidence>
<gene>
    <name evidence="4" type="ORF">BAUCODRAFT_148031</name>
</gene>
<evidence type="ECO:0000259" key="3">
    <source>
        <dbReference type="Pfam" id="PF23865"/>
    </source>
</evidence>
<sequence>MRPKKRSEHFYHAPGDYIAAAVHVSLDLHHPHPVVVLDHMKDLINVTCRGDGSILTAFDDISAYQGAKAHWALAGTESTVFITATSSCSSNGQNMYYQANSISFDDGQLACSIQGARVDVGDVVTSMSVDFGRLTSSGTSTYVATTVSPSASPTTAPPASAPFSSSSLVASSARSTQSSFSSPTPLVSSPTSTAIGTSTLSSDTSASGTPSIASVSLVSISTPTESVSSILANPPQATIDGFPAVATGPDFDRMLIDLLGYYAANNQDETSVLNEAIGVPLTRRSLRKRDNVILDTIDELTEDIEDIVDDIVDGIVNKALVLVNGVKTLIDTAITGIRLVVGTVIALGTLLFGGSYSDDFDFPIDYSVGGTNSDFGPNSYQMLYWTPITDPYGSAYQQAVNSLISQNITTPSGYTPYPAISVYCVECGASGDFEVQGSVSADSSTGLRKATIAVTGNLQAGLEIGISAFIAGQQSATQTLYVRDLGGWEIPDLVSLTPQFIVSVQTNIQVRNEGEVLAGIQFVWPSVYAGWSLLDSGSESNGWTPRVTKIMQASGRPLLSGSLAFPLTLSFDLELLNGAFGASANLTDAPGLSLNVDSFSSSCGTSYSVNLINTLQLDVSFLGSASLHSDLYNLAQGCVPLGGTISPPPSSSKLRRRRRRELDQRQDTNATTNSTTTAHTIVPADVVDSTGQIRMLPHYNGNLFLSLANTSTNDTAFLTGVNQLQAMLGNQGTTANQSIVYGDSQNRLFHYYPSTIDGLGVSRLRLAAWDQLPIGSRVVTLAPVTLLNQTFLVGVDGTGSFNWLYCCAIQDEPNKMFLVKDGVKWDGGAAGSRFAVYRYWWAVERLCAAAAELVDINNGPSLSV</sequence>
<proteinExistence type="predicted"/>
<evidence type="ECO:0000313" key="4">
    <source>
        <dbReference type="EMBL" id="EMC96417.1"/>
    </source>
</evidence>
<organism evidence="4 5">
    <name type="scientific">Baudoinia panamericana (strain UAMH 10762)</name>
    <name type="common">Angels' share fungus</name>
    <name type="synonym">Baudoinia compniacensis (strain UAMH 10762)</name>
    <dbReference type="NCBI Taxonomy" id="717646"/>
    <lineage>
        <taxon>Eukaryota</taxon>
        <taxon>Fungi</taxon>
        <taxon>Dikarya</taxon>
        <taxon>Ascomycota</taxon>
        <taxon>Pezizomycotina</taxon>
        <taxon>Dothideomycetes</taxon>
        <taxon>Dothideomycetidae</taxon>
        <taxon>Mycosphaerellales</taxon>
        <taxon>Teratosphaeriaceae</taxon>
        <taxon>Baudoinia</taxon>
    </lineage>
</organism>
<name>M2LPT5_BAUPA</name>
<dbReference type="InterPro" id="IPR054293">
    <property type="entry name" value="DUF7029"/>
</dbReference>
<accession>M2LPT5</accession>
<feature type="domain" description="DUF7223" evidence="3">
    <location>
        <begin position="420"/>
        <end position="605"/>
    </location>
</feature>
<dbReference type="Proteomes" id="UP000011761">
    <property type="component" value="Unassembled WGS sequence"/>
</dbReference>
<dbReference type="InterPro" id="IPR055647">
    <property type="entry name" value="DUF7223"/>
</dbReference>
<feature type="domain" description="DUF7029" evidence="2">
    <location>
        <begin position="30"/>
        <end position="127"/>
    </location>
</feature>
<dbReference type="eggNOG" id="ENOG502SHMP">
    <property type="taxonomic scope" value="Eukaryota"/>
</dbReference>
<feature type="region of interest" description="Disordered" evidence="1">
    <location>
        <begin position="176"/>
        <end position="209"/>
    </location>
</feature>
<feature type="compositionally biased region" description="Polar residues" evidence="1">
    <location>
        <begin position="194"/>
        <end position="209"/>
    </location>
</feature>
<evidence type="ECO:0000259" key="2">
    <source>
        <dbReference type="Pfam" id="PF22974"/>
    </source>
</evidence>
<keyword evidence="5" id="KW-1185">Reference proteome</keyword>
<dbReference type="KEGG" id="bcom:BAUCODRAFT_148031"/>
<dbReference type="RefSeq" id="XP_007676503.1">
    <property type="nucleotide sequence ID" value="XM_007678313.1"/>
</dbReference>